<dbReference type="RefSeq" id="WP_290365413.1">
    <property type="nucleotide sequence ID" value="NZ_JAUFQU010000077.1"/>
</dbReference>
<evidence type="ECO:0000313" key="2">
    <source>
        <dbReference type="Proteomes" id="UP001242368"/>
    </source>
</evidence>
<keyword evidence="2" id="KW-1185">Reference proteome</keyword>
<evidence type="ECO:0008006" key="3">
    <source>
        <dbReference type="Google" id="ProtNLM"/>
    </source>
</evidence>
<sequence>MKSYTVTGSELQRTLSNNSPLNVTVQTLNASKLILFLKKLKIWAGQKLLLKRFITLRSYKKERFKNRSFFIAVEIFFPDS</sequence>
<protein>
    <recommendedName>
        <fullName evidence="3">Ribosomal protein L23</fullName>
    </recommendedName>
</protein>
<evidence type="ECO:0000313" key="1">
    <source>
        <dbReference type="EMBL" id="MDN3710180.1"/>
    </source>
</evidence>
<gene>
    <name evidence="1" type="ORF">QW060_25230</name>
</gene>
<proteinExistence type="predicted"/>
<comment type="caution">
    <text evidence="1">The sequence shown here is derived from an EMBL/GenBank/DDBJ whole genome shotgun (WGS) entry which is preliminary data.</text>
</comment>
<organism evidence="1 2">
    <name type="scientific">Paenimyroides ceti</name>
    <dbReference type="NCBI Taxonomy" id="395087"/>
    <lineage>
        <taxon>Bacteria</taxon>
        <taxon>Pseudomonadati</taxon>
        <taxon>Bacteroidota</taxon>
        <taxon>Flavobacteriia</taxon>
        <taxon>Flavobacteriales</taxon>
        <taxon>Flavobacteriaceae</taxon>
        <taxon>Paenimyroides</taxon>
    </lineage>
</organism>
<dbReference type="Proteomes" id="UP001242368">
    <property type="component" value="Unassembled WGS sequence"/>
</dbReference>
<accession>A0ABT8D009</accession>
<name>A0ABT8D009_9FLAO</name>
<reference evidence="2" key="1">
    <citation type="journal article" date="2019" name="Int. J. Syst. Evol. Microbiol.">
        <title>The Global Catalogue of Microorganisms (GCM) 10K type strain sequencing project: providing services to taxonomists for standard genome sequencing and annotation.</title>
        <authorList>
            <consortium name="The Broad Institute Genomics Platform"/>
            <consortium name="The Broad Institute Genome Sequencing Center for Infectious Disease"/>
            <person name="Wu L."/>
            <person name="Ma J."/>
        </authorList>
    </citation>
    <scope>NUCLEOTIDE SEQUENCE [LARGE SCALE GENOMIC DNA]</scope>
    <source>
        <strain evidence="2">CECT 7184</strain>
    </source>
</reference>
<dbReference type="EMBL" id="JAUFQU010000077">
    <property type="protein sequence ID" value="MDN3710180.1"/>
    <property type="molecule type" value="Genomic_DNA"/>
</dbReference>